<accession>A0A5B8YEB9</accession>
<reference evidence="10 11" key="1">
    <citation type="submission" date="2019-06" db="EMBL/GenBank/DDBJ databases">
        <title>Persicimonas caeni gen. nov., sp. nov., a predatory bacterium isolated from solar saltern.</title>
        <authorList>
            <person name="Wang S."/>
        </authorList>
    </citation>
    <scope>NUCLEOTIDE SEQUENCE [LARGE SCALE GENOMIC DNA]</scope>
    <source>
        <strain evidence="10 11">YN101</strain>
    </source>
</reference>
<dbReference type="RefSeq" id="WP_141200126.1">
    <property type="nucleotide sequence ID" value="NZ_CP041186.1"/>
</dbReference>
<dbReference type="PROSITE" id="PS51257">
    <property type="entry name" value="PROKAR_LIPOPROTEIN"/>
    <property type="match status" value="1"/>
</dbReference>
<keyword evidence="6 7" id="KW-0408">Iron</keyword>
<dbReference type="InterPro" id="IPR036909">
    <property type="entry name" value="Cyt_c-like_dom_sf"/>
</dbReference>
<sequence length="450" mass="48877">MKRESLAIAMLAGWLAAAGCADDTDVPPGATASPSGLTDPSGTFDHDELEAINKLSPEGEFLPADPTNAVADDPGAARLGQFLYFDTRLSGDGEQSCATCHRPDHGFADPRQLSEAMGTTARHAPTLLNAAFNRWYFWDGRTDSLWAQAIEPLEAPNEQGTTRLDIAHLVAGDAELRAAYEAVFGALPDLSDPDRFPASGRPVPGSPDHPHARAWASMSAEDQRTVDRILTNVTKAIAAYEMQLVSLDAPFDRYVEGLRDGDAEKLSALDEQQKEGLKLFVGRAGCTKCHAGPLMTNFEFHNLGFEPRGWLVPDDLGRWDAVPEVKADPFNAAGAFSDAPDGERARELRFLAQQPENEGQFKTPTLRNVALTPPYMHGGHFETLEEVVRFYAELDESPVLVGHRDETLVELDLSDEEVDALVAFFETLTGAPLPDALTRPPNGPRQPSGH</sequence>
<evidence type="ECO:0000256" key="8">
    <source>
        <dbReference type="SAM" id="SignalP"/>
    </source>
</evidence>
<protein>
    <recommendedName>
        <fullName evidence="9">Cytochrome c domain-containing protein</fullName>
    </recommendedName>
</protein>
<evidence type="ECO:0000256" key="6">
    <source>
        <dbReference type="ARBA" id="ARBA00023004"/>
    </source>
</evidence>
<dbReference type="InterPro" id="IPR004852">
    <property type="entry name" value="Di-haem_cyt_c_peroxidsae"/>
</dbReference>
<evidence type="ECO:0000256" key="2">
    <source>
        <dbReference type="ARBA" id="ARBA00022617"/>
    </source>
</evidence>
<evidence type="ECO:0000256" key="5">
    <source>
        <dbReference type="ARBA" id="ARBA00023002"/>
    </source>
</evidence>
<dbReference type="SUPFAM" id="SSF46626">
    <property type="entry name" value="Cytochrome c"/>
    <property type="match status" value="2"/>
</dbReference>
<comment type="subcellular location">
    <subcellularLocation>
        <location evidence="1">Cell envelope</location>
    </subcellularLocation>
</comment>
<dbReference type="GO" id="GO:0030313">
    <property type="term" value="C:cell envelope"/>
    <property type="evidence" value="ECO:0007669"/>
    <property type="project" value="UniProtKB-SubCell"/>
</dbReference>
<keyword evidence="4 8" id="KW-0732">Signal</keyword>
<keyword evidence="11" id="KW-1185">Reference proteome</keyword>
<dbReference type="InterPro" id="IPR051395">
    <property type="entry name" value="Cytochrome_c_Peroxidase/MauG"/>
</dbReference>
<feature type="signal peptide" evidence="8">
    <location>
        <begin position="1"/>
        <end position="21"/>
    </location>
</feature>
<evidence type="ECO:0000256" key="1">
    <source>
        <dbReference type="ARBA" id="ARBA00004196"/>
    </source>
</evidence>
<keyword evidence="3 7" id="KW-0479">Metal-binding</keyword>
<gene>
    <name evidence="10" type="ORF">FIV42_23885</name>
</gene>
<dbReference type="GO" id="GO:0009055">
    <property type="term" value="F:electron transfer activity"/>
    <property type="evidence" value="ECO:0007669"/>
    <property type="project" value="InterPro"/>
</dbReference>
<organism evidence="10 11">
    <name type="scientific">Persicimonas caeni</name>
    <dbReference type="NCBI Taxonomy" id="2292766"/>
    <lineage>
        <taxon>Bacteria</taxon>
        <taxon>Deltaproteobacteria</taxon>
        <taxon>Bradymonadales</taxon>
        <taxon>Bradymonadaceae</taxon>
        <taxon>Persicimonas</taxon>
    </lineage>
</organism>
<dbReference type="AlphaFoldDB" id="A0A4Y6PZH2"/>
<dbReference type="Proteomes" id="UP000315995">
    <property type="component" value="Chromosome"/>
</dbReference>
<dbReference type="InterPro" id="IPR009056">
    <property type="entry name" value="Cyt_c-like_dom"/>
</dbReference>
<dbReference type="Gene3D" id="1.10.760.10">
    <property type="entry name" value="Cytochrome c-like domain"/>
    <property type="match status" value="2"/>
</dbReference>
<dbReference type="OrthoDB" id="9805202at2"/>
<evidence type="ECO:0000313" key="11">
    <source>
        <dbReference type="Proteomes" id="UP000315995"/>
    </source>
</evidence>
<evidence type="ECO:0000259" key="9">
    <source>
        <dbReference type="PROSITE" id="PS51007"/>
    </source>
</evidence>
<dbReference type="GO" id="GO:0046872">
    <property type="term" value="F:metal ion binding"/>
    <property type="evidence" value="ECO:0007669"/>
    <property type="project" value="UniProtKB-KW"/>
</dbReference>
<feature type="chain" id="PRO_5030106749" description="Cytochrome c domain-containing protein" evidence="8">
    <location>
        <begin position="22"/>
        <end position="450"/>
    </location>
</feature>
<proteinExistence type="predicted"/>
<feature type="domain" description="Cytochrome c" evidence="9">
    <location>
        <begin position="271"/>
        <end position="429"/>
    </location>
</feature>
<evidence type="ECO:0000256" key="7">
    <source>
        <dbReference type="PROSITE-ProRule" id="PRU00433"/>
    </source>
</evidence>
<dbReference type="PROSITE" id="PS51007">
    <property type="entry name" value="CYTC"/>
    <property type="match status" value="1"/>
</dbReference>
<name>A0A4Y6PZH2_PERCE</name>
<evidence type="ECO:0000256" key="3">
    <source>
        <dbReference type="ARBA" id="ARBA00022723"/>
    </source>
</evidence>
<dbReference type="PANTHER" id="PTHR30600">
    <property type="entry name" value="CYTOCHROME C PEROXIDASE-RELATED"/>
    <property type="match status" value="1"/>
</dbReference>
<keyword evidence="5" id="KW-0560">Oxidoreductase</keyword>
<keyword evidence="2 7" id="KW-0349">Heme</keyword>
<evidence type="ECO:0000256" key="4">
    <source>
        <dbReference type="ARBA" id="ARBA00022729"/>
    </source>
</evidence>
<evidence type="ECO:0000313" key="10">
    <source>
        <dbReference type="EMBL" id="QDG53672.1"/>
    </source>
</evidence>
<accession>A0A4Y6PZH2</accession>
<dbReference type="PANTHER" id="PTHR30600:SF10">
    <property type="entry name" value="BLL6722 PROTEIN"/>
    <property type="match status" value="1"/>
</dbReference>
<dbReference type="GO" id="GO:0004130">
    <property type="term" value="F:cytochrome-c peroxidase activity"/>
    <property type="evidence" value="ECO:0007669"/>
    <property type="project" value="TreeGrafter"/>
</dbReference>
<dbReference type="EMBL" id="CP041186">
    <property type="protein sequence ID" value="QDG53672.1"/>
    <property type="molecule type" value="Genomic_DNA"/>
</dbReference>
<dbReference type="Pfam" id="PF03150">
    <property type="entry name" value="CCP_MauG"/>
    <property type="match status" value="1"/>
</dbReference>
<dbReference type="GO" id="GO:0020037">
    <property type="term" value="F:heme binding"/>
    <property type="evidence" value="ECO:0007669"/>
    <property type="project" value="InterPro"/>
</dbReference>